<sequence>MSRICIYAKDVQIITGKSERQARKIINSIKDAYAKKKHQPVTIKEFCDYMDLDINDVNPLLK</sequence>
<accession>A0AA96J765</accession>
<dbReference type="RefSeq" id="WP_313321619.1">
    <property type="nucleotide sequence ID" value="NZ_CP134878.1"/>
</dbReference>
<dbReference type="EMBL" id="CP134878">
    <property type="protein sequence ID" value="WNM17969.1"/>
    <property type="molecule type" value="Genomic_DNA"/>
</dbReference>
<evidence type="ECO:0000313" key="3">
    <source>
        <dbReference type="Proteomes" id="UP001304515"/>
    </source>
</evidence>
<organism evidence="2 3">
    <name type="scientific">Flavobacterium capsici</name>
    <dbReference type="NCBI Taxonomy" id="3075618"/>
    <lineage>
        <taxon>Bacteria</taxon>
        <taxon>Pseudomonadati</taxon>
        <taxon>Bacteroidota</taxon>
        <taxon>Flavobacteriia</taxon>
        <taxon>Flavobacteriales</taxon>
        <taxon>Flavobacteriaceae</taxon>
        <taxon>Flavobacterium</taxon>
    </lineage>
</organism>
<dbReference type="KEGG" id="fcj:RN605_01380"/>
<gene>
    <name evidence="2" type="ORF">RN605_01380</name>
    <name evidence="1" type="ORF">RN608_08080</name>
</gene>
<proteinExistence type="predicted"/>
<evidence type="ECO:0000313" key="2">
    <source>
        <dbReference type="EMBL" id="WNM22021.1"/>
    </source>
</evidence>
<name>A0AA96J853_9FLAO</name>
<dbReference type="EMBL" id="CP134890">
    <property type="protein sequence ID" value="WNM22021.1"/>
    <property type="molecule type" value="Genomic_DNA"/>
</dbReference>
<protein>
    <submittedName>
        <fullName evidence="2">Uncharacterized protein</fullName>
    </submittedName>
</protein>
<evidence type="ECO:0000313" key="1">
    <source>
        <dbReference type="EMBL" id="WNM17969.1"/>
    </source>
</evidence>
<reference evidence="2 3" key="1">
    <citation type="submission" date="2023-09" db="EMBL/GenBank/DDBJ databases">
        <title>Flavobacterium sp. a novel bacteria isolate from Pepper rhizosphere.</title>
        <authorList>
            <person name="Peng Y."/>
            <person name="Lee J."/>
        </authorList>
    </citation>
    <scope>NUCLEOTIDE SEQUENCE [LARGE SCALE GENOMIC DNA]</scope>
    <source>
        <strain evidence="1">PMR2A8</strain>
        <strain evidence="2 3">PMTSA4</strain>
    </source>
</reference>
<accession>A0AA96J853</accession>
<dbReference type="AlphaFoldDB" id="A0AA96J853"/>
<dbReference type="Proteomes" id="UP001304515">
    <property type="component" value="Chromosome"/>
</dbReference>
<keyword evidence="3" id="KW-1185">Reference proteome</keyword>